<name>A0AAD7J121_9AGAR</name>
<feature type="region of interest" description="Disordered" evidence="1">
    <location>
        <begin position="63"/>
        <end position="92"/>
    </location>
</feature>
<gene>
    <name evidence="2" type="ORF">B0H16DRAFT_749750</name>
</gene>
<organism evidence="2 3">
    <name type="scientific">Mycena metata</name>
    <dbReference type="NCBI Taxonomy" id="1033252"/>
    <lineage>
        <taxon>Eukaryota</taxon>
        <taxon>Fungi</taxon>
        <taxon>Dikarya</taxon>
        <taxon>Basidiomycota</taxon>
        <taxon>Agaricomycotina</taxon>
        <taxon>Agaricomycetes</taxon>
        <taxon>Agaricomycetidae</taxon>
        <taxon>Agaricales</taxon>
        <taxon>Marasmiineae</taxon>
        <taxon>Mycenaceae</taxon>
        <taxon>Mycena</taxon>
    </lineage>
</organism>
<keyword evidence="3" id="KW-1185">Reference proteome</keyword>
<evidence type="ECO:0000256" key="1">
    <source>
        <dbReference type="SAM" id="MobiDB-lite"/>
    </source>
</evidence>
<accession>A0AAD7J121</accession>
<reference evidence="2" key="1">
    <citation type="submission" date="2023-03" db="EMBL/GenBank/DDBJ databases">
        <title>Massive genome expansion in bonnet fungi (Mycena s.s.) driven by repeated elements and novel gene families across ecological guilds.</title>
        <authorList>
            <consortium name="Lawrence Berkeley National Laboratory"/>
            <person name="Harder C.B."/>
            <person name="Miyauchi S."/>
            <person name="Viragh M."/>
            <person name="Kuo A."/>
            <person name="Thoen E."/>
            <person name="Andreopoulos B."/>
            <person name="Lu D."/>
            <person name="Skrede I."/>
            <person name="Drula E."/>
            <person name="Henrissat B."/>
            <person name="Morin E."/>
            <person name="Kohler A."/>
            <person name="Barry K."/>
            <person name="LaButti K."/>
            <person name="Morin E."/>
            <person name="Salamov A."/>
            <person name="Lipzen A."/>
            <person name="Mereny Z."/>
            <person name="Hegedus B."/>
            <person name="Baldrian P."/>
            <person name="Stursova M."/>
            <person name="Weitz H."/>
            <person name="Taylor A."/>
            <person name="Grigoriev I.V."/>
            <person name="Nagy L.G."/>
            <person name="Martin F."/>
            <person name="Kauserud H."/>
        </authorList>
    </citation>
    <scope>NUCLEOTIDE SEQUENCE</scope>
    <source>
        <strain evidence="2">CBHHK182m</strain>
    </source>
</reference>
<protein>
    <submittedName>
        <fullName evidence="2">Uncharacterized protein</fullName>
    </submittedName>
</protein>
<dbReference type="Proteomes" id="UP001215598">
    <property type="component" value="Unassembled WGS sequence"/>
</dbReference>
<sequence>MLQTLPFLAVGNDEEVHKACPFSNKYISACAVQYENTFRSSGHIVFDMLQAFPRGRDARTFRSASATEPSQTHMGELQSNNGSRLARPSSETRVELPKTIDQNKMAQALSSRFECLLRVQDNGSVENLQLVRWELRSLSTEQPKTSHRVDTVASEAVVSLRGSCTRKGRKTWTAIFRRQSSFPPAPADWIVGNVPRMRAA</sequence>
<feature type="compositionally biased region" description="Polar residues" evidence="1">
    <location>
        <begin position="63"/>
        <end position="83"/>
    </location>
</feature>
<dbReference type="AlphaFoldDB" id="A0AAD7J121"/>
<proteinExistence type="predicted"/>
<evidence type="ECO:0000313" key="3">
    <source>
        <dbReference type="Proteomes" id="UP001215598"/>
    </source>
</evidence>
<dbReference type="EMBL" id="JARKIB010000052">
    <property type="protein sequence ID" value="KAJ7754596.1"/>
    <property type="molecule type" value="Genomic_DNA"/>
</dbReference>
<comment type="caution">
    <text evidence="2">The sequence shown here is derived from an EMBL/GenBank/DDBJ whole genome shotgun (WGS) entry which is preliminary data.</text>
</comment>
<evidence type="ECO:0000313" key="2">
    <source>
        <dbReference type="EMBL" id="KAJ7754596.1"/>
    </source>
</evidence>